<evidence type="ECO:0000256" key="1">
    <source>
        <dbReference type="ARBA" id="ARBA00006484"/>
    </source>
</evidence>
<dbReference type="InterPro" id="IPR020904">
    <property type="entry name" value="Sc_DH/Rdtase_CS"/>
</dbReference>
<evidence type="ECO:0000313" key="3">
    <source>
        <dbReference type="EMBL" id="AMR82024.1"/>
    </source>
</evidence>
<evidence type="ECO:0000259" key="2">
    <source>
        <dbReference type="SMART" id="SM00822"/>
    </source>
</evidence>
<dbReference type="PRINTS" id="PR00080">
    <property type="entry name" value="SDRFAMILY"/>
</dbReference>
<dbReference type="Proteomes" id="UP000075238">
    <property type="component" value="Chromosome 2"/>
</dbReference>
<dbReference type="PRINTS" id="PR00081">
    <property type="entry name" value="GDHRDH"/>
</dbReference>
<reference evidence="3 4" key="1">
    <citation type="submission" date="2016-03" db="EMBL/GenBank/DDBJ databases">
        <title>Complete genome sequence of a novel chlorpyrifos degrading bacterium, Cupriavidus nantongensis sp. X1.</title>
        <authorList>
            <person name="Fang L."/>
        </authorList>
    </citation>
    <scope>NUCLEOTIDE SEQUENCE [LARGE SCALE GENOMIC DNA]</scope>
    <source>
        <strain evidence="3 4">X1</strain>
    </source>
</reference>
<feature type="domain" description="Ketoreductase" evidence="2">
    <location>
        <begin position="6"/>
        <end position="146"/>
    </location>
</feature>
<dbReference type="SMART" id="SM00822">
    <property type="entry name" value="PKS_KR"/>
    <property type="match status" value="1"/>
</dbReference>
<dbReference type="SUPFAM" id="SSF51735">
    <property type="entry name" value="NAD(P)-binding Rossmann-fold domains"/>
    <property type="match status" value="1"/>
</dbReference>
<protein>
    <recommendedName>
        <fullName evidence="2">Ketoreductase domain-containing protein</fullName>
    </recommendedName>
</protein>
<dbReference type="Gene3D" id="3.40.50.720">
    <property type="entry name" value="NAD(P)-binding Rossmann-like Domain"/>
    <property type="match status" value="1"/>
</dbReference>
<dbReference type="PROSITE" id="PS00061">
    <property type="entry name" value="ADH_SHORT"/>
    <property type="match status" value="1"/>
</dbReference>
<dbReference type="KEGG" id="cnan:A2G96_30320"/>
<dbReference type="InterPro" id="IPR057326">
    <property type="entry name" value="KR_dom"/>
</dbReference>
<name>A0A142JVB2_9BURK</name>
<dbReference type="RefSeq" id="WP_062803811.1">
    <property type="nucleotide sequence ID" value="NZ_CP014845.1"/>
</dbReference>
<dbReference type="Pfam" id="PF13561">
    <property type="entry name" value="adh_short_C2"/>
    <property type="match status" value="1"/>
</dbReference>
<comment type="similarity">
    <text evidence="1">Belongs to the short-chain dehydrogenases/reductases (SDR) family.</text>
</comment>
<dbReference type="PANTHER" id="PTHR42760">
    <property type="entry name" value="SHORT-CHAIN DEHYDROGENASES/REDUCTASES FAMILY MEMBER"/>
    <property type="match status" value="1"/>
</dbReference>
<dbReference type="EMBL" id="CP014845">
    <property type="protein sequence ID" value="AMR82024.1"/>
    <property type="molecule type" value="Genomic_DNA"/>
</dbReference>
<sequence>MKLSNKVALVTGAGSGIGRGTALRLAAEGASVVVADVQRASAEQTAALLREQGGRASVEVFDVTDDAGWAAAIARSEQAFGAIHIVCNIAGITSPVDFEELSLEKWNRELAVNLTGVFLGCQHGVRAIRRSAQAGAIVNLGSVSGLRGVPSTVGYCACKGGVRALTQAVAMHCAQKGYPIRCNAILPSYVDTSMFDPAVPLFGDRATMLNAFAQDIPMGRVATPDDVARAVVFLVGDDSAMITGTELIVDGGHTARLPTHF</sequence>
<dbReference type="FunFam" id="3.40.50.720:FF:000084">
    <property type="entry name" value="Short-chain dehydrogenase reductase"/>
    <property type="match status" value="1"/>
</dbReference>
<dbReference type="InterPro" id="IPR002347">
    <property type="entry name" value="SDR_fam"/>
</dbReference>
<dbReference type="InterPro" id="IPR036291">
    <property type="entry name" value="NAD(P)-bd_dom_sf"/>
</dbReference>
<evidence type="ECO:0000313" key="4">
    <source>
        <dbReference type="Proteomes" id="UP000075238"/>
    </source>
</evidence>
<dbReference type="AlphaFoldDB" id="A0A142JVB2"/>
<dbReference type="STRING" id="1796606.A2G96_30320"/>
<accession>A0A142JVB2</accession>
<keyword evidence="4" id="KW-1185">Reference proteome</keyword>
<organism evidence="3 4">
    <name type="scientific">Cupriavidus nantongensis</name>
    <dbReference type="NCBI Taxonomy" id="1796606"/>
    <lineage>
        <taxon>Bacteria</taxon>
        <taxon>Pseudomonadati</taxon>
        <taxon>Pseudomonadota</taxon>
        <taxon>Betaproteobacteria</taxon>
        <taxon>Burkholderiales</taxon>
        <taxon>Burkholderiaceae</taxon>
        <taxon>Cupriavidus</taxon>
    </lineage>
</organism>
<dbReference type="GO" id="GO:0016616">
    <property type="term" value="F:oxidoreductase activity, acting on the CH-OH group of donors, NAD or NADP as acceptor"/>
    <property type="evidence" value="ECO:0007669"/>
    <property type="project" value="TreeGrafter"/>
</dbReference>
<proteinExistence type="inferred from homology"/>
<gene>
    <name evidence="3" type="ORF">A2G96_30320</name>
</gene>
<dbReference type="NCBIfam" id="NF005559">
    <property type="entry name" value="PRK07231.1"/>
    <property type="match status" value="1"/>
</dbReference>